<reference evidence="5 6" key="1">
    <citation type="journal article" date="2012" name="J. Bacteriol.">
        <title>Complete Genome Sequence of Leptospirillum ferrooxidans Strain C2-3, Isolated from a Fresh Volcanic Ash Deposit on the Island of Miyake, Japan.</title>
        <authorList>
            <person name="Fujimura R."/>
            <person name="Sato Y."/>
            <person name="Nishizawa T."/>
            <person name="Oshima K."/>
            <person name="Kim S.-W."/>
            <person name="Hattori M."/>
            <person name="Kamijo T."/>
            <person name="Ohta H."/>
        </authorList>
    </citation>
    <scope>NUCLEOTIDE SEQUENCE [LARGE SCALE GENOMIC DNA]</scope>
    <source>
        <strain evidence="5 6">C2-3</strain>
    </source>
</reference>
<dbReference type="GO" id="GO:0015689">
    <property type="term" value="P:molybdate ion transport"/>
    <property type="evidence" value="ECO:0007669"/>
    <property type="project" value="InterPro"/>
</dbReference>
<dbReference type="OrthoDB" id="9785015at2"/>
<keyword evidence="6" id="KW-1185">Reference proteome</keyword>
<dbReference type="NCBIfam" id="TIGR01256">
    <property type="entry name" value="modA"/>
    <property type="match status" value="1"/>
</dbReference>
<evidence type="ECO:0000313" key="6">
    <source>
        <dbReference type="Proteomes" id="UP000007382"/>
    </source>
</evidence>
<keyword evidence="2 4" id="KW-0479">Metal-binding</keyword>
<dbReference type="Pfam" id="PF13531">
    <property type="entry name" value="SBP_bac_11"/>
    <property type="match status" value="1"/>
</dbReference>
<name>I0IS46_LEPFC</name>
<protein>
    <submittedName>
        <fullName evidence="5">Putative periplasmic molybdenum ABC transporter</fullName>
    </submittedName>
</protein>
<dbReference type="PIRSF" id="PIRSF004846">
    <property type="entry name" value="ModA"/>
    <property type="match status" value="1"/>
</dbReference>
<dbReference type="RefSeq" id="WP_014450578.1">
    <property type="nucleotide sequence ID" value="NC_017094.1"/>
</dbReference>
<dbReference type="KEGG" id="lfc:LFE_2424"/>
<dbReference type="STRING" id="1162668.LFE_2424"/>
<gene>
    <name evidence="5" type="ordered locus">LFE_2424</name>
</gene>
<dbReference type="GO" id="GO:0046872">
    <property type="term" value="F:metal ion binding"/>
    <property type="evidence" value="ECO:0007669"/>
    <property type="project" value="UniProtKB-KW"/>
</dbReference>
<evidence type="ECO:0000256" key="2">
    <source>
        <dbReference type="ARBA" id="ARBA00022723"/>
    </source>
</evidence>
<accession>I0IS46</accession>
<evidence type="ECO:0000256" key="4">
    <source>
        <dbReference type="PIRSR" id="PIRSR004846-1"/>
    </source>
</evidence>
<reference evidence="6" key="2">
    <citation type="submission" date="2012-03" db="EMBL/GenBank/DDBJ databases">
        <title>The complete genome sequence of the pioneer microbe on fresh volcanic deposit, Leptospirillum ferrooxidans strain C2-3.</title>
        <authorList>
            <person name="Fujimura R."/>
            <person name="Sato Y."/>
            <person name="Nishizawa T."/>
            <person name="Nanba K."/>
            <person name="Oshima K."/>
            <person name="Hattori M."/>
            <person name="Kamijo T."/>
            <person name="Ohta H."/>
        </authorList>
    </citation>
    <scope>NUCLEOTIDE SEQUENCE [LARGE SCALE GENOMIC DNA]</scope>
    <source>
        <strain evidence="6">C2-3</strain>
    </source>
</reference>
<organism evidence="5 6">
    <name type="scientific">Leptospirillum ferrooxidans (strain C2-3)</name>
    <dbReference type="NCBI Taxonomy" id="1162668"/>
    <lineage>
        <taxon>Bacteria</taxon>
        <taxon>Pseudomonadati</taxon>
        <taxon>Nitrospirota</taxon>
        <taxon>Nitrospiria</taxon>
        <taxon>Nitrospirales</taxon>
        <taxon>Nitrospiraceae</taxon>
        <taxon>Leptospirillum</taxon>
    </lineage>
</organism>
<keyword evidence="3" id="KW-0732">Signal</keyword>
<dbReference type="Proteomes" id="UP000007382">
    <property type="component" value="Chromosome"/>
</dbReference>
<dbReference type="AlphaFoldDB" id="I0IS46"/>
<dbReference type="InterPro" id="IPR005950">
    <property type="entry name" value="ModA"/>
</dbReference>
<comment type="similarity">
    <text evidence="1">Belongs to the bacterial solute-binding protein ModA family.</text>
</comment>
<dbReference type="GO" id="GO:0030973">
    <property type="term" value="F:molybdate ion binding"/>
    <property type="evidence" value="ECO:0007669"/>
    <property type="project" value="TreeGrafter"/>
</dbReference>
<sequence length="271" mass="29750">MNKLVRNTSFTPDSPFMTLFLCFVLIAVSLLRVPASAFGETLRITAAADLMAVLPEISHNFTKKTHVTVRISYSSSGESAIAIRHHAPFDLFLSADSSFPENLSKQGWVIADSVKTYTRGILVLWVSQKALPPKTNGKIGTSTLLDSGIRKIALANPRLAPYGHAGMKCLKSRNLWTPLRTKLVYANTLAQVSQYMRTKTADAGFLSKAQAMILSRHSKGSSIELSPGCVPDLDQKMAIIKTSPHLKAARDFETFILGQPTQDFLKAHGYR</sequence>
<dbReference type="Gene3D" id="3.40.190.10">
    <property type="entry name" value="Periplasmic binding protein-like II"/>
    <property type="match status" value="2"/>
</dbReference>
<dbReference type="EMBL" id="AP012342">
    <property type="protein sequence ID" value="BAM08095.1"/>
    <property type="molecule type" value="Genomic_DNA"/>
</dbReference>
<dbReference type="SUPFAM" id="SSF53850">
    <property type="entry name" value="Periplasmic binding protein-like II"/>
    <property type="match status" value="1"/>
</dbReference>
<evidence type="ECO:0000313" key="5">
    <source>
        <dbReference type="EMBL" id="BAM08095.1"/>
    </source>
</evidence>
<dbReference type="PANTHER" id="PTHR30632:SF14">
    <property type="entry name" value="TUNGSTATE_MOLYBDATE_CHROMATE-BINDING PROTEIN MODA"/>
    <property type="match status" value="1"/>
</dbReference>
<feature type="binding site" evidence="4">
    <location>
        <position position="76"/>
    </location>
    <ligand>
        <name>molybdate</name>
        <dbReference type="ChEBI" id="CHEBI:36264"/>
    </ligand>
</feature>
<dbReference type="InterPro" id="IPR050682">
    <property type="entry name" value="ModA/WtpA"/>
</dbReference>
<dbReference type="HOGENOM" id="CLU_065520_1_0_0"/>
<dbReference type="PATRIC" id="fig|1162668.3.peg.2880"/>
<evidence type="ECO:0000256" key="1">
    <source>
        <dbReference type="ARBA" id="ARBA00009175"/>
    </source>
</evidence>
<dbReference type="PANTHER" id="PTHR30632">
    <property type="entry name" value="MOLYBDATE-BINDING PERIPLASMIC PROTEIN"/>
    <property type="match status" value="1"/>
</dbReference>
<evidence type="ECO:0000256" key="3">
    <source>
        <dbReference type="ARBA" id="ARBA00022729"/>
    </source>
</evidence>
<dbReference type="eggNOG" id="COG0725">
    <property type="taxonomic scope" value="Bacteria"/>
</dbReference>
<proteinExistence type="inferred from homology"/>
<keyword evidence="4" id="KW-0500">Molybdenum</keyword>